<evidence type="ECO:0000313" key="5">
    <source>
        <dbReference type="Proteomes" id="UP000197424"/>
    </source>
</evidence>
<evidence type="ECO:0000256" key="2">
    <source>
        <dbReference type="HAMAP-Rule" id="MF_01477"/>
    </source>
</evidence>
<proteinExistence type="inferred from homology"/>
<dbReference type="GO" id="GO:0043023">
    <property type="term" value="F:ribosomal large subunit binding"/>
    <property type="evidence" value="ECO:0007669"/>
    <property type="project" value="TreeGrafter"/>
</dbReference>
<dbReference type="EMBL" id="JAJAXM010000008">
    <property type="protein sequence ID" value="MCG9025504.1"/>
    <property type="molecule type" value="Genomic_DNA"/>
</dbReference>
<protein>
    <recommendedName>
        <fullName evidence="2">Ribosomal silencing factor RsfS</fullName>
    </recommendedName>
</protein>
<dbReference type="GO" id="GO:0005737">
    <property type="term" value="C:cytoplasm"/>
    <property type="evidence" value="ECO:0007669"/>
    <property type="project" value="UniProtKB-SubCell"/>
</dbReference>
<organism evidence="3 5">
    <name type="scientific">Laribacter hongkongensis</name>
    <dbReference type="NCBI Taxonomy" id="168471"/>
    <lineage>
        <taxon>Bacteria</taxon>
        <taxon>Pseudomonadati</taxon>
        <taxon>Pseudomonadota</taxon>
        <taxon>Betaproteobacteria</taxon>
        <taxon>Neisseriales</taxon>
        <taxon>Aquaspirillaceae</taxon>
        <taxon>Laribacter</taxon>
    </lineage>
</organism>
<comment type="subcellular location">
    <subcellularLocation>
        <location evidence="2">Cytoplasm</location>
    </subcellularLocation>
</comment>
<dbReference type="InterPro" id="IPR043519">
    <property type="entry name" value="NT_sf"/>
</dbReference>
<dbReference type="SUPFAM" id="SSF81301">
    <property type="entry name" value="Nucleotidyltransferase"/>
    <property type="match status" value="1"/>
</dbReference>
<dbReference type="InterPro" id="IPR004394">
    <property type="entry name" value="Iojap/RsfS/C7orf30"/>
</dbReference>
<comment type="subunit">
    <text evidence="2">Interacts with ribosomal protein uL14 (rplN).</text>
</comment>
<gene>
    <name evidence="2 4" type="primary">rsfS</name>
    <name evidence="4" type="ORF">LH440_06230</name>
    <name evidence="3" type="ORF">LHGZ1_0146</name>
</gene>
<comment type="function">
    <text evidence="2">Functions as a ribosomal silencing factor. Interacts with ribosomal protein uL14 (rplN), blocking formation of intersubunit bridge B8. Prevents association of the 30S and 50S ribosomal subunits and the formation of functional ribosomes, thus repressing translation.</text>
</comment>
<sequence>MTEVIETKPYPTPDEIAALAAEALDDVKGKDIVNLDTRELTSLFSRLVVCTGDSNRQVKALANNVAVTLKGQGVDIVGMEGEQFGEWVLVDAGDVVIHIMLPAVRDYYDLEALWGGQKPVFNPIPGARGWKATEE</sequence>
<dbReference type="EMBL" id="CP022115">
    <property type="protein sequence ID" value="ASJ22977.1"/>
    <property type="molecule type" value="Genomic_DNA"/>
</dbReference>
<dbReference type="GO" id="GO:0017148">
    <property type="term" value="P:negative regulation of translation"/>
    <property type="evidence" value="ECO:0007669"/>
    <property type="project" value="UniProtKB-UniRule"/>
</dbReference>
<dbReference type="Proteomes" id="UP001200247">
    <property type="component" value="Unassembled WGS sequence"/>
</dbReference>
<dbReference type="Pfam" id="PF02410">
    <property type="entry name" value="RsfS"/>
    <property type="match status" value="1"/>
</dbReference>
<keyword evidence="2" id="KW-0963">Cytoplasm</keyword>
<dbReference type="Gene3D" id="3.30.460.10">
    <property type="entry name" value="Beta Polymerase, domain 2"/>
    <property type="match status" value="1"/>
</dbReference>
<evidence type="ECO:0000313" key="6">
    <source>
        <dbReference type="Proteomes" id="UP001200247"/>
    </source>
</evidence>
<dbReference type="OrthoDB" id="9793681at2"/>
<evidence type="ECO:0000313" key="4">
    <source>
        <dbReference type="EMBL" id="MCG9025504.1"/>
    </source>
</evidence>
<dbReference type="GO" id="GO:0090071">
    <property type="term" value="P:negative regulation of ribosome biogenesis"/>
    <property type="evidence" value="ECO:0007669"/>
    <property type="project" value="UniProtKB-UniRule"/>
</dbReference>
<reference evidence="3" key="1">
    <citation type="journal article" date="2017" name="J. Antimicrob. Chemother.">
        <title>Emergence and genomic analysis of MDR Laribacter hongkongensis strain HLGZ1 from Guangzhou, China.</title>
        <authorList>
            <person name="Wu H.K."/>
            <person name="Chen J.H."/>
            <person name="Yang L."/>
            <person name="Li A.R."/>
            <person name="Su D.H."/>
            <person name="Lin Y.P."/>
            <person name="Chen D.Q."/>
        </authorList>
    </citation>
    <scope>NUCLEOTIDE SEQUENCE</scope>
    <source>
        <strain evidence="3">HLGZ1</strain>
    </source>
</reference>
<keyword evidence="2" id="KW-0810">Translation regulation</keyword>
<accession>A0A248LE39</accession>
<keyword evidence="2" id="KW-0678">Repressor</keyword>
<dbReference type="AlphaFoldDB" id="A0A248LE39"/>
<dbReference type="Proteomes" id="UP000197424">
    <property type="component" value="Chromosome"/>
</dbReference>
<name>A0A248LE39_9NEIS</name>
<evidence type="ECO:0000256" key="1">
    <source>
        <dbReference type="ARBA" id="ARBA00010574"/>
    </source>
</evidence>
<dbReference type="HAMAP" id="MF_01477">
    <property type="entry name" value="Iojap_RsfS"/>
    <property type="match status" value="1"/>
</dbReference>
<comment type="similarity">
    <text evidence="1 2">Belongs to the Iojap/RsfS family.</text>
</comment>
<dbReference type="NCBIfam" id="TIGR00090">
    <property type="entry name" value="rsfS_iojap_ybeB"/>
    <property type="match status" value="1"/>
</dbReference>
<reference evidence="5" key="2">
    <citation type="submission" date="2017-06" db="EMBL/GenBank/DDBJ databases">
        <title>Whole genome sequence of Laribacter hongkongensis LHGZ1.</title>
        <authorList>
            <person name="Chen D."/>
            <person name="Wu H."/>
            <person name="Chen J."/>
        </authorList>
    </citation>
    <scope>NUCLEOTIDE SEQUENCE [LARGE SCALE GENOMIC DNA]</scope>
    <source>
        <strain evidence="5">LHGZ1</strain>
    </source>
</reference>
<reference evidence="3" key="3">
    <citation type="submission" date="2017-06" db="EMBL/GenBank/DDBJ databases">
        <authorList>
            <person name="Kim H.J."/>
            <person name="Triplett B.A."/>
        </authorList>
    </citation>
    <scope>NUCLEOTIDE SEQUENCE</scope>
    <source>
        <strain evidence="3">HLGZ1</strain>
    </source>
</reference>
<dbReference type="PANTHER" id="PTHR21043">
    <property type="entry name" value="IOJAP SUPERFAMILY ORTHOLOG"/>
    <property type="match status" value="1"/>
</dbReference>
<dbReference type="RefSeq" id="WP_088859849.1">
    <property type="nucleotide sequence ID" value="NZ_CP022115.1"/>
</dbReference>
<dbReference type="GO" id="GO:0042256">
    <property type="term" value="P:cytosolic ribosome assembly"/>
    <property type="evidence" value="ECO:0007669"/>
    <property type="project" value="UniProtKB-UniRule"/>
</dbReference>
<evidence type="ECO:0000313" key="3">
    <source>
        <dbReference type="EMBL" id="ASJ22977.1"/>
    </source>
</evidence>
<dbReference type="PANTHER" id="PTHR21043:SF0">
    <property type="entry name" value="MITOCHONDRIAL ASSEMBLY OF RIBOSOMAL LARGE SUBUNIT PROTEIN 1"/>
    <property type="match status" value="1"/>
</dbReference>
<reference evidence="4 6" key="4">
    <citation type="submission" date="2021-10" db="EMBL/GenBank/DDBJ databases">
        <title>Whole-genome sequencing analysis of Laribacter hongkongensis: virulence gene profiles, carbohydrate-active enzyme prediction, and antimicrobial resistance characterization.</title>
        <authorList>
            <person name="Yuan P."/>
            <person name="Zhan Y."/>
            <person name="Chen D."/>
        </authorList>
    </citation>
    <scope>NUCLEOTIDE SEQUENCE [LARGE SCALE GENOMIC DNA]</scope>
    <source>
        <strain evidence="4 6">W67</strain>
    </source>
</reference>